<accession>A0A5E7SR59</accession>
<evidence type="ECO:0000313" key="1">
    <source>
        <dbReference type="EMBL" id="VVP85843.1"/>
    </source>
</evidence>
<gene>
    <name evidence="1" type="ORF">PS925_00917</name>
</gene>
<sequence length="55" mass="6186">MSEYDSNTCPGLDEGFSEVCSHRLSEALRNSAGYALEIKVRMLFAVQIYFDGARH</sequence>
<protein>
    <submittedName>
        <fullName evidence="1">Uncharacterized protein</fullName>
    </submittedName>
</protein>
<dbReference type="Proteomes" id="UP000412311">
    <property type="component" value="Unassembled WGS sequence"/>
</dbReference>
<organism evidence="1 2">
    <name type="scientific">Pseudomonas fluorescens</name>
    <dbReference type="NCBI Taxonomy" id="294"/>
    <lineage>
        <taxon>Bacteria</taxon>
        <taxon>Pseudomonadati</taxon>
        <taxon>Pseudomonadota</taxon>
        <taxon>Gammaproteobacteria</taxon>
        <taxon>Pseudomonadales</taxon>
        <taxon>Pseudomonadaceae</taxon>
        <taxon>Pseudomonas</taxon>
    </lineage>
</organism>
<dbReference type="EMBL" id="CABVJG010000002">
    <property type="protein sequence ID" value="VVP85843.1"/>
    <property type="molecule type" value="Genomic_DNA"/>
</dbReference>
<proteinExistence type="predicted"/>
<reference evidence="1 2" key="1">
    <citation type="submission" date="2019-09" db="EMBL/GenBank/DDBJ databases">
        <authorList>
            <person name="Chandra G."/>
            <person name="Truman W A."/>
        </authorList>
    </citation>
    <scope>NUCLEOTIDE SEQUENCE [LARGE SCALE GENOMIC DNA]</scope>
    <source>
        <strain evidence="1">PS925</strain>
    </source>
</reference>
<dbReference type="AlphaFoldDB" id="A0A5E7SR59"/>
<name>A0A5E7SR59_PSEFL</name>
<evidence type="ECO:0000313" key="2">
    <source>
        <dbReference type="Proteomes" id="UP000412311"/>
    </source>
</evidence>